<protein>
    <submittedName>
        <fullName evidence="1">ENTH domain-containing protein</fullName>
    </submittedName>
</protein>
<name>A0A183TBF5_SCHSO</name>
<sequence>LHDMLTKDRPDWNSVMNYIAAIYRHFEVH</sequence>
<organism evidence="1">
    <name type="scientific">Schistocephalus solidus</name>
    <name type="common">Tapeworm</name>
    <dbReference type="NCBI Taxonomy" id="70667"/>
    <lineage>
        <taxon>Eukaryota</taxon>
        <taxon>Metazoa</taxon>
        <taxon>Spiralia</taxon>
        <taxon>Lophotrochozoa</taxon>
        <taxon>Platyhelminthes</taxon>
        <taxon>Cestoda</taxon>
        <taxon>Eucestoda</taxon>
        <taxon>Diphyllobothriidea</taxon>
        <taxon>Diphyllobothriidae</taxon>
        <taxon>Schistocephalus</taxon>
    </lineage>
</organism>
<proteinExistence type="predicted"/>
<dbReference type="WBParaSite" id="SSLN_0001432601-mRNA-1">
    <property type="protein sequence ID" value="SSLN_0001432601-mRNA-1"/>
    <property type="gene ID" value="SSLN_0001432601"/>
</dbReference>
<accession>A0A183TBF5</accession>
<evidence type="ECO:0000313" key="1">
    <source>
        <dbReference type="WBParaSite" id="SSLN_0001432601-mRNA-1"/>
    </source>
</evidence>
<reference evidence="1" key="1">
    <citation type="submission" date="2016-06" db="UniProtKB">
        <authorList>
            <consortium name="WormBaseParasite"/>
        </authorList>
    </citation>
    <scope>IDENTIFICATION</scope>
</reference>
<dbReference type="AlphaFoldDB" id="A0A183TBF5"/>